<keyword evidence="4" id="KW-1185">Reference proteome</keyword>
<feature type="domain" description="Apple" evidence="1">
    <location>
        <begin position="4"/>
        <end position="55"/>
    </location>
</feature>
<evidence type="ECO:0000313" key="3">
    <source>
        <dbReference type="EMBL" id="ORY47638.1"/>
    </source>
</evidence>
<feature type="domain" description="Apple" evidence="2">
    <location>
        <begin position="77"/>
        <end position="98"/>
    </location>
</feature>
<dbReference type="AlphaFoldDB" id="A0A1Y2CKU5"/>
<proteinExistence type="predicted"/>
<name>A0A1Y2CKU5_9FUNG</name>
<protein>
    <recommendedName>
        <fullName evidence="1 2">Apple domain-containing protein</fullName>
    </recommendedName>
</protein>
<comment type="caution">
    <text evidence="3">The sequence shown here is derived from an EMBL/GenBank/DDBJ whole genome shotgun (WGS) entry which is preliminary data.</text>
</comment>
<accession>A0A1Y2CKU5</accession>
<evidence type="ECO:0000259" key="1">
    <source>
        <dbReference type="Pfam" id="PF00024"/>
    </source>
</evidence>
<reference evidence="3 4" key="1">
    <citation type="submission" date="2016-07" db="EMBL/GenBank/DDBJ databases">
        <title>Pervasive Adenine N6-methylation of Active Genes in Fungi.</title>
        <authorList>
            <consortium name="DOE Joint Genome Institute"/>
            <person name="Mondo S.J."/>
            <person name="Dannebaum R.O."/>
            <person name="Kuo R.C."/>
            <person name="Labutti K."/>
            <person name="Haridas S."/>
            <person name="Kuo A."/>
            <person name="Salamov A."/>
            <person name="Ahrendt S.R."/>
            <person name="Lipzen A."/>
            <person name="Sullivan W."/>
            <person name="Andreopoulos W.B."/>
            <person name="Clum A."/>
            <person name="Lindquist E."/>
            <person name="Daum C."/>
            <person name="Ramamoorthy G.K."/>
            <person name="Gryganskyi A."/>
            <person name="Culley D."/>
            <person name="Magnuson J.K."/>
            <person name="James T.Y."/>
            <person name="O'Malley M.A."/>
            <person name="Stajich J.E."/>
            <person name="Spatafora J.W."/>
            <person name="Visel A."/>
            <person name="Grigoriev I.V."/>
        </authorList>
    </citation>
    <scope>NUCLEOTIDE SEQUENCE [LARGE SCALE GENOMIC DNA]</scope>
    <source>
        <strain evidence="3 4">JEL800</strain>
    </source>
</reference>
<dbReference type="Proteomes" id="UP000193642">
    <property type="component" value="Unassembled WGS sequence"/>
</dbReference>
<dbReference type="Pfam" id="PF14295">
    <property type="entry name" value="PAN_4"/>
    <property type="match status" value="1"/>
</dbReference>
<organism evidence="3 4">
    <name type="scientific">Rhizoclosmatium globosum</name>
    <dbReference type="NCBI Taxonomy" id="329046"/>
    <lineage>
        <taxon>Eukaryota</taxon>
        <taxon>Fungi</taxon>
        <taxon>Fungi incertae sedis</taxon>
        <taxon>Chytridiomycota</taxon>
        <taxon>Chytridiomycota incertae sedis</taxon>
        <taxon>Chytridiomycetes</taxon>
        <taxon>Chytridiales</taxon>
        <taxon>Chytriomycetaceae</taxon>
        <taxon>Rhizoclosmatium</taxon>
    </lineage>
</organism>
<sequence>MQILTSTVAECLKKCSSTPNCKGAVYFKSSNFCLLKSSLTATSPTLNDDVVTYVPNGGLAAGLIYWEGTTSSVFTFGPEDCRSKCFATSGCVAAMYVLIPSLCLMKSEVKGIVTVVPEFAAVLVVPK</sequence>
<dbReference type="InterPro" id="IPR003609">
    <property type="entry name" value="Pan_app"/>
</dbReference>
<dbReference type="Gene3D" id="3.50.4.10">
    <property type="entry name" value="Hepatocyte Growth Factor"/>
    <property type="match status" value="1"/>
</dbReference>
<dbReference type="SUPFAM" id="SSF57414">
    <property type="entry name" value="Hairpin loop containing domain-like"/>
    <property type="match status" value="1"/>
</dbReference>
<evidence type="ECO:0000313" key="4">
    <source>
        <dbReference type="Proteomes" id="UP000193642"/>
    </source>
</evidence>
<dbReference type="Pfam" id="PF00024">
    <property type="entry name" value="PAN_1"/>
    <property type="match status" value="1"/>
</dbReference>
<dbReference type="EMBL" id="MCGO01000013">
    <property type="protein sequence ID" value="ORY47638.1"/>
    <property type="molecule type" value="Genomic_DNA"/>
</dbReference>
<evidence type="ECO:0000259" key="2">
    <source>
        <dbReference type="Pfam" id="PF14295"/>
    </source>
</evidence>
<gene>
    <name evidence="3" type="ORF">BCR33DRAFT_782745</name>
</gene>